<dbReference type="GO" id="GO:0016829">
    <property type="term" value="F:lyase activity"/>
    <property type="evidence" value="ECO:0007669"/>
    <property type="project" value="UniProtKB-KW"/>
</dbReference>
<dbReference type="Proteomes" id="UP000523601">
    <property type="component" value="Unassembled WGS sequence"/>
</dbReference>
<accession>A0ABX2PFK0</accession>
<evidence type="ECO:0000256" key="2">
    <source>
        <dbReference type="ARBA" id="ARBA00009320"/>
    </source>
</evidence>
<keyword evidence="4 6" id="KW-0663">Pyridoxal phosphate</keyword>
<comment type="similarity">
    <text evidence="2 5">Belongs to the class-IV pyridoxal-phosphate-dependent aminotransferase family.</text>
</comment>
<dbReference type="NCBIfam" id="NF005729">
    <property type="entry name" value="PRK07546.1-3"/>
    <property type="match status" value="1"/>
</dbReference>
<dbReference type="NCBIfam" id="NF005731">
    <property type="entry name" value="PRK07546.1-5"/>
    <property type="match status" value="1"/>
</dbReference>
<evidence type="ECO:0000256" key="3">
    <source>
        <dbReference type="ARBA" id="ARBA00014472"/>
    </source>
</evidence>
<comment type="caution">
    <text evidence="7">The sequence shown here is derived from an EMBL/GenBank/DDBJ whole genome shotgun (WGS) entry which is preliminary data.</text>
</comment>
<dbReference type="InterPro" id="IPR001544">
    <property type="entry name" value="Aminotrans_IV"/>
</dbReference>
<evidence type="ECO:0000256" key="4">
    <source>
        <dbReference type="ARBA" id="ARBA00022898"/>
    </source>
</evidence>
<dbReference type="Pfam" id="PF01063">
    <property type="entry name" value="Aminotran_4"/>
    <property type="match status" value="1"/>
</dbReference>
<dbReference type="InterPro" id="IPR043132">
    <property type="entry name" value="BCAT-like_C"/>
</dbReference>
<evidence type="ECO:0000313" key="8">
    <source>
        <dbReference type="Proteomes" id="UP000523601"/>
    </source>
</evidence>
<dbReference type="Gene3D" id="3.20.10.10">
    <property type="entry name" value="D-amino Acid Aminotransferase, subunit A, domain 2"/>
    <property type="match status" value="1"/>
</dbReference>
<dbReference type="InterPro" id="IPR036038">
    <property type="entry name" value="Aminotransferase-like"/>
</dbReference>
<dbReference type="Gene3D" id="3.30.470.10">
    <property type="match status" value="1"/>
</dbReference>
<evidence type="ECO:0000256" key="6">
    <source>
        <dbReference type="RuleBase" id="RU004516"/>
    </source>
</evidence>
<proteinExistence type="inferred from homology"/>
<evidence type="ECO:0000313" key="7">
    <source>
        <dbReference type="EMBL" id="NVO28272.1"/>
    </source>
</evidence>
<evidence type="ECO:0000256" key="1">
    <source>
        <dbReference type="ARBA" id="ARBA00001933"/>
    </source>
</evidence>
<protein>
    <recommendedName>
        <fullName evidence="3">Probable branched-chain-amino-acid aminotransferase</fullName>
    </recommendedName>
</protein>
<keyword evidence="7" id="KW-0456">Lyase</keyword>
<dbReference type="RefSeq" id="WP_176854963.1">
    <property type="nucleotide sequence ID" value="NZ_JABCJD010000006.1"/>
</dbReference>
<organism evidence="7 8">
    <name type="scientific">Donghicola mangrovi</name>
    <dbReference type="NCBI Taxonomy" id="2729614"/>
    <lineage>
        <taxon>Bacteria</taxon>
        <taxon>Pseudomonadati</taxon>
        <taxon>Pseudomonadota</taxon>
        <taxon>Alphaproteobacteria</taxon>
        <taxon>Rhodobacterales</taxon>
        <taxon>Roseobacteraceae</taxon>
        <taxon>Donghicola</taxon>
    </lineage>
</organism>
<keyword evidence="8" id="KW-1185">Reference proteome</keyword>
<name>A0ABX2PFK0_9RHOB</name>
<comment type="cofactor">
    <cofactor evidence="1 6">
        <name>pyridoxal 5'-phosphate</name>
        <dbReference type="ChEBI" id="CHEBI:597326"/>
    </cofactor>
</comment>
<sequence length="212" mass="22471">MESPLRPPADPGFRLIETMLWTPEGGFQRGSTHLKRLAHAAGRLGITPVGVESVLSAFTADGPARVRLTVDAKGQAEITSGAYTPFPEGTVWRLAIADTRLDAANPWLGVKTTQRQLYDTDRASLPADVDELIYLNSGGNVCEGTITNIFADLGQGLITPPISDGLLPGVLRSTMICAGQARIGHVTLDDLKSAAALYVGNSLRGLIPARLV</sequence>
<dbReference type="SUPFAM" id="SSF56752">
    <property type="entry name" value="D-aminoacid aminotransferase-like PLP-dependent enzymes"/>
    <property type="match status" value="1"/>
</dbReference>
<dbReference type="PROSITE" id="PS00770">
    <property type="entry name" value="AA_TRANSFER_CLASS_4"/>
    <property type="match status" value="1"/>
</dbReference>
<evidence type="ECO:0000256" key="5">
    <source>
        <dbReference type="RuleBase" id="RU004106"/>
    </source>
</evidence>
<reference evidence="7 8" key="1">
    <citation type="submission" date="2020-04" db="EMBL/GenBank/DDBJ databases">
        <title>Donghicola sp., a member of the Rhodobacteraceae family isolated from mangrove forest in Thailand.</title>
        <authorList>
            <person name="Charoenyingcharoen P."/>
            <person name="Yukphan P."/>
        </authorList>
    </citation>
    <scope>NUCLEOTIDE SEQUENCE [LARGE SCALE GENOMIC DNA]</scope>
    <source>
        <strain evidence="7 8">C2-DW-16</strain>
    </source>
</reference>
<dbReference type="InterPro" id="IPR018300">
    <property type="entry name" value="Aminotrans_IV_CS"/>
</dbReference>
<dbReference type="EMBL" id="JABCJD010000006">
    <property type="protein sequence ID" value="NVO28272.1"/>
    <property type="molecule type" value="Genomic_DNA"/>
</dbReference>
<gene>
    <name evidence="7" type="ORF">HJ526_12625</name>
</gene>
<dbReference type="InterPro" id="IPR043131">
    <property type="entry name" value="BCAT-like_N"/>
</dbReference>